<dbReference type="GO" id="GO:0046872">
    <property type="term" value="F:metal ion binding"/>
    <property type="evidence" value="ECO:0007669"/>
    <property type="project" value="UniProtKB-KW"/>
</dbReference>
<dbReference type="PANTHER" id="PTHR43687">
    <property type="entry name" value="ADENYLYLSULFATE REDUCTASE, BETA SUBUNIT"/>
    <property type="match status" value="1"/>
</dbReference>
<dbReference type="PROSITE" id="PS51379">
    <property type="entry name" value="4FE4S_FER_2"/>
    <property type="match status" value="3"/>
</dbReference>
<dbReference type="KEGG" id="hmr:Hipma_0124"/>
<keyword evidence="4" id="KW-0411">Iron-sulfur</keyword>
<dbReference type="RefSeq" id="WP_013681149.1">
    <property type="nucleotide sequence ID" value="NC_015318.1"/>
</dbReference>
<evidence type="ECO:0000256" key="3">
    <source>
        <dbReference type="ARBA" id="ARBA00023004"/>
    </source>
</evidence>
<keyword evidence="3" id="KW-0408">Iron</keyword>
<gene>
    <name evidence="6" type="ordered locus">Hipma_0124</name>
</gene>
<protein>
    <submittedName>
        <fullName evidence="6">4Fe-4S ferredoxin iron-sulfur binding domain-containing protein</fullName>
    </submittedName>
</protein>
<dbReference type="InterPro" id="IPR017896">
    <property type="entry name" value="4Fe4S_Fe-S-bd"/>
</dbReference>
<dbReference type="AlphaFoldDB" id="F2LX46"/>
<dbReference type="Pfam" id="PF00037">
    <property type="entry name" value="Fer4"/>
    <property type="match status" value="1"/>
</dbReference>
<evidence type="ECO:0000256" key="4">
    <source>
        <dbReference type="ARBA" id="ARBA00023014"/>
    </source>
</evidence>
<dbReference type="Proteomes" id="UP000008139">
    <property type="component" value="Chromosome"/>
</dbReference>
<name>F2LX46_HIPMA</name>
<keyword evidence="2" id="KW-0479">Metal-binding</keyword>
<dbReference type="eggNOG" id="COG1145">
    <property type="taxonomic scope" value="Bacteria"/>
</dbReference>
<evidence type="ECO:0000313" key="6">
    <source>
        <dbReference type="EMBL" id="AEA33104.1"/>
    </source>
</evidence>
<reference evidence="6 7" key="1">
    <citation type="journal article" date="2011" name="Stand. Genomic Sci.">
        <title>Complete genome sequence of the thermophilic sulfur-reducer Hippea maritima type strain (MH(2)).</title>
        <authorList>
            <person name="Huntemann M."/>
            <person name="Lu M."/>
            <person name="Nolan M."/>
            <person name="Lapidus A."/>
            <person name="Lucas S."/>
            <person name="Hammon N."/>
            <person name="Deshpande S."/>
            <person name="Cheng J.F."/>
            <person name="Tapia R."/>
            <person name="Han C."/>
            <person name="Goodwin L."/>
            <person name="Pitluck S."/>
            <person name="Liolios K."/>
            <person name="Pagani I."/>
            <person name="Ivanova N."/>
            <person name="Ovchinikova G."/>
            <person name="Pati A."/>
            <person name="Chen A."/>
            <person name="Palaniappan K."/>
            <person name="Land M."/>
            <person name="Hauser L."/>
            <person name="Jeffries C.D."/>
            <person name="Detter J.C."/>
            <person name="Brambilla E.M."/>
            <person name="Rohde M."/>
            <person name="Spring S."/>
            <person name="Goker M."/>
            <person name="Woyke T."/>
            <person name="Bristow J."/>
            <person name="Eisen J.A."/>
            <person name="Markowitz V."/>
            <person name="Hugenholtz P."/>
            <person name="Kyrpides N.C."/>
            <person name="Klenk H.P."/>
            <person name="Mavromatis K."/>
        </authorList>
    </citation>
    <scope>NUCLEOTIDE SEQUENCE [LARGE SCALE GENOMIC DNA]</scope>
    <source>
        <strain evidence="7">ATCC 700847 / DSM 10411 / MH2</strain>
    </source>
</reference>
<dbReference type="eggNOG" id="COG2768">
    <property type="taxonomic scope" value="Bacteria"/>
</dbReference>
<feature type="domain" description="4Fe-4S ferredoxin-type" evidence="5">
    <location>
        <begin position="244"/>
        <end position="273"/>
    </location>
</feature>
<dbReference type="Gene3D" id="3.30.70.20">
    <property type="match status" value="2"/>
</dbReference>
<evidence type="ECO:0000256" key="2">
    <source>
        <dbReference type="ARBA" id="ARBA00022723"/>
    </source>
</evidence>
<feature type="domain" description="4Fe-4S ferredoxin-type" evidence="5">
    <location>
        <begin position="211"/>
        <end position="241"/>
    </location>
</feature>
<organism evidence="6 7">
    <name type="scientific">Hippea maritima (strain ATCC 700847 / DSM 10411 / MH2)</name>
    <dbReference type="NCBI Taxonomy" id="760142"/>
    <lineage>
        <taxon>Bacteria</taxon>
        <taxon>Pseudomonadati</taxon>
        <taxon>Campylobacterota</taxon>
        <taxon>Desulfurellia</taxon>
        <taxon>Desulfurellales</taxon>
        <taxon>Hippeaceae</taxon>
        <taxon>Hippea</taxon>
    </lineage>
</organism>
<dbReference type="PROSITE" id="PS00198">
    <property type="entry name" value="4FE4S_FER_1"/>
    <property type="match status" value="2"/>
</dbReference>
<dbReference type="PANTHER" id="PTHR43687:SF1">
    <property type="entry name" value="FERREDOXIN III"/>
    <property type="match status" value="1"/>
</dbReference>
<keyword evidence="1" id="KW-0004">4Fe-4S</keyword>
<evidence type="ECO:0000259" key="5">
    <source>
        <dbReference type="PROSITE" id="PS51379"/>
    </source>
</evidence>
<dbReference type="EMBL" id="CP002606">
    <property type="protein sequence ID" value="AEA33104.1"/>
    <property type="molecule type" value="Genomic_DNA"/>
</dbReference>
<dbReference type="SUPFAM" id="SSF54862">
    <property type="entry name" value="4Fe-4S ferredoxins"/>
    <property type="match status" value="2"/>
</dbReference>
<keyword evidence="7" id="KW-1185">Reference proteome</keyword>
<dbReference type="InParanoid" id="F2LX46"/>
<evidence type="ECO:0000313" key="7">
    <source>
        <dbReference type="Proteomes" id="UP000008139"/>
    </source>
</evidence>
<dbReference type="GO" id="GO:0051539">
    <property type="term" value="F:4 iron, 4 sulfur cluster binding"/>
    <property type="evidence" value="ECO:0007669"/>
    <property type="project" value="UniProtKB-KW"/>
</dbReference>
<feature type="domain" description="4Fe-4S ferredoxin-type" evidence="5">
    <location>
        <begin position="43"/>
        <end position="72"/>
    </location>
</feature>
<proteinExistence type="predicted"/>
<dbReference type="HOGENOM" id="CLU_048087_3_1_7"/>
<sequence>MLDFSLSGNIQINLKRCSRYTFAKGSCDSCIKICPTGAIKLTPYPSISEDACIKCGLCYAACPTTAISIKNDNEKLLKETSSLSEIEIGCIFSTANNKISCIYRLDHSILTAWFLSGKAVKIKRGNCKSCKLKNQVNLFFKELRIATRLVKSSGIEPNIKINSSTAEKPHIPKEGLSRRELLSALKKPSSKPKRMLFLKKLNPIEKTECKITAKITITNSCDLCGICEVVCPTEVILIQKEQKGSIWFNPAACINCQNCQNGCLKGAIKLETGHTSLLKAKPQVVFEAEKKLCKNCKSFFYSNADEDICPTCKSKQSKKQSIIEMFKNI</sequence>
<dbReference type="Pfam" id="PF12838">
    <property type="entry name" value="Fer4_7"/>
    <property type="match status" value="1"/>
</dbReference>
<dbReference type="STRING" id="760142.Hipma_0124"/>
<dbReference type="InterPro" id="IPR017900">
    <property type="entry name" value="4Fe4S_Fe_S_CS"/>
</dbReference>
<accession>F2LX46</accession>
<reference evidence="7" key="2">
    <citation type="submission" date="2011-03" db="EMBL/GenBank/DDBJ databases">
        <title>The complete genome of Hippea maritima DSM 10411.</title>
        <authorList>
            <consortium name="US DOE Joint Genome Institute (JGI-PGF)"/>
            <person name="Lucas S."/>
            <person name="Copeland A."/>
            <person name="Lapidus A."/>
            <person name="Bruce D."/>
            <person name="Goodwin L."/>
            <person name="Pitluck S."/>
            <person name="Peters L."/>
            <person name="Kyrpides N."/>
            <person name="Mavromatis K."/>
            <person name="Pagani I."/>
            <person name="Ivanova N."/>
            <person name="Mikhailova N."/>
            <person name="Lu M."/>
            <person name="Detter J.C."/>
            <person name="Tapia R."/>
            <person name="Han C."/>
            <person name="Land M."/>
            <person name="Hauser L."/>
            <person name="Markowitz V."/>
            <person name="Cheng J.-F."/>
            <person name="Hugenholtz P."/>
            <person name="Woyke T."/>
            <person name="Wu D."/>
            <person name="Spring S."/>
            <person name="Schroeder M."/>
            <person name="Brambilla E."/>
            <person name="Klenk H.-P."/>
            <person name="Eisen J.A."/>
        </authorList>
    </citation>
    <scope>NUCLEOTIDE SEQUENCE [LARGE SCALE GENOMIC DNA]</scope>
    <source>
        <strain evidence="7">ATCC 700847 / DSM 10411 / MH2</strain>
    </source>
</reference>
<dbReference type="InterPro" id="IPR050572">
    <property type="entry name" value="Fe-S_Ferredoxin"/>
</dbReference>
<evidence type="ECO:0000256" key="1">
    <source>
        <dbReference type="ARBA" id="ARBA00022485"/>
    </source>
</evidence>